<gene>
    <name evidence="2" type="ORF">UX05_C0002G0049</name>
</gene>
<dbReference type="Proteomes" id="UP000034264">
    <property type="component" value="Unassembled WGS sequence"/>
</dbReference>
<sequence>MDDMDYSVFISYLKSYLLPKSEEFLHGIFSNESSTPKQKADALKLLRLNNFSETISLTAYCLMGNHFHFLVKQTMADGIDKFMNSLMTRYTMYFNRRHKRVGHLFQGNYKAVLVETEAQLLHLTRYIHQNPASKGHAFQTHPYSSYQQYVSSARLEWIKPDEVLNYFSKQGFNSYAAFVGDTHIYDSLMIISGLTLSESD</sequence>
<dbReference type="EMBL" id="LCKS01000002">
    <property type="protein sequence ID" value="KKU03293.1"/>
    <property type="molecule type" value="Genomic_DNA"/>
</dbReference>
<reference evidence="2 3" key="1">
    <citation type="journal article" date="2015" name="Nature">
        <title>rRNA introns, odd ribosomes, and small enigmatic genomes across a large radiation of phyla.</title>
        <authorList>
            <person name="Brown C.T."/>
            <person name="Hug L.A."/>
            <person name="Thomas B.C."/>
            <person name="Sharon I."/>
            <person name="Castelle C.J."/>
            <person name="Singh A."/>
            <person name="Wilkins M.J."/>
            <person name="Williams K.H."/>
            <person name="Banfield J.F."/>
        </authorList>
    </citation>
    <scope>NUCLEOTIDE SEQUENCE [LARGE SCALE GENOMIC DNA]</scope>
</reference>
<dbReference type="GO" id="GO:0003677">
    <property type="term" value="F:DNA binding"/>
    <property type="evidence" value="ECO:0007669"/>
    <property type="project" value="InterPro"/>
</dbReference>
<dbReference type="AlphaFoldDB" id="A0A0G1PCY8"/>
<organism evidence="2 3">
    <name type="scientific">Candidatus Amesbacteria bacterium GW2011_GWC2_45_19</name>
    <dbReference type="NCBI Taxonomy" id="1618366"/>
    <lineage>
        <taxon>Bacteria</taxon>
        <taxon>Candidatus Amesiibacteriota</taxon>
    </lineage>
</organism>
<evidence type="ECO:0000313" key="3">
    <source>
        <dbReference type="Proteomes" id="UP000034264"/>
    </source>
</evidence>
<proteinExistence type="predicted"/>
<dbReference type="Pfam" id="PF01797">
    <property type="entry name" value="Y1_Tnp"/>
    <property type="match status" value="1"/>
</dbReference>
<dbReference type="PANTHER" id="PTHR34322:SF2">
    <property type="entry name" value="TRANSPOSASE IS200-LIKE DOMAIN-CONTAINING PROTEIN"/>
    <property type="match status" value="1"/>
</dbReference>
<dbReference type="Gene3D" id="3.30.70.1290">
    <property type="entry name" value="Transposase IS200-like"/>
    <property type="match status" value="1"/>
</dbReference>
<name>A0A0G1PCY8_9BACT</name>
<evidence type="ECO:0000313" key="2">
    <source>
        <dbReference type="EMBL" id="KKU03293.1"/>
    </source>
</evidence>
<dbReference type="InterPro" id="IPR002686">
    <property type="entry name" value="Transposase_17"/>
</dbReference>
<dbReference type="PATRIC" id="fig|1618366.3.peg.226"/>
<feature type="domain" description="Transposase IS200-like" evidence="1">
    <location>
        <begin position="32"/>
        <end position="130"/>
    </location>
</feature>
<accession>A0A0G1PCY8</accession>
<evidence type="ECO:0000259" key="1">
    <source>
        <dbReference type="SMART" id="SM01321"/>
    </source>
</evidence>
<comment type="caution">
    <text evidence="2">The sequence shown here is derived from an EMBL/GenBank/DDBJ whole genome shotgun (WGS) entry which is preliminary data.</text>
</comment>
<dbReference type="PANTHER" id="PTHR34322">
    <property type="entry name" value="TRANSPOSASE, Y1_TNP DOMAIN-CONTAINING"/>
    <property type="match status" value="1"/>
</dbReference>
<dbReference type="GO" id="GO:0006313">
    <property type="term" value="P:DNA transposition"/>
    <property type="evidence" value="ECO:0007669"/>
    <property type="project" value="InterPro"/>
</dbReference>
<protein>
    <recommendedName>
        <fullName evidence="1">Transposase IS200-like domain-containing protein</fullName>
    </recommendedName>
</protein>
<dbReference type="GO" id="GO:0004803">
    <property type="term" value="F:transposase activity"/>
    <property type="evidence" value="ECO:0007669"/>
    <property type="project" value="InterPro"/>
</dbReference>
<dbReference type="SMART" id="SM01321">
    <property type="entry name" value="Y1_Tnp"/>
    <property type="match status" value="1"/>
</dbReference>
<dbReference type="SUPFAM" id="SSF143422">
    <property type="entry name" value="Transposase IS200-like"/>
    <property type="match status" value="1"/>
</dbReference>
<dbReference type="InterPro" id="IPR036515">
    <property type="entry name" value="Transposase_17_sf"/>
</dbReference>